<dbReference type="InterPro" id="IPR039430">
    <property type="entry name" value="Thymidylate_kin-like_dom"/>
</dbReference>
<reference evidence="14 15" key="1">
    <citation type="journal article" date="2014" name="Int. J. Syst. Evol. Microbiol.">
        <title>Complete genome sequence of Corynebacterium casei LMG S-19264T (=DSM 44701T), isolated from a smear-ripened cheese.</title>
        <authorList>
            <consortium name="US DOE Joint Genome Institute (JGI-PGF)"/>
            <person name="Walter F."/>
            <person name="Albersmeier A."/>
            <person name="Kalinowski J."/>
            <person name="Ruckert C."/>
        </authorList>
    </citation>
    <scope>NUCLEOTIDE SEQUENCE [LARGE SCALE GENOMIC DNA]</scope>
    <source>
        <strain evidence="14 15">NBRC 110095</strain>
    </source>
</reference>
<dbReference type="GO" id="GO:0005829">
    <property type="term" value="C:cytosol"/>
    <property type="evidence" value="ECO:0007669"/>
    <property type="project" value="TreeGrafter"/>
</dbReference>
<evidence type="ECO:0000256" key="2">
    <source>
        <dbReference type="ARBA" id="ARBA00012980"/>
    </source>
</evidence>
<evidence type="ECO:0000259" key="13">
    <source>
        <dbReference type="Pfam" id="PF02223"/>
    </source>
</evidence>
<evidence type="ECO:0000256" key="12">
    <source>
        <dbReference type="HAMAP-Rule" id="MF_00165"/>
    </source>
</evidence>
<gene>
    <name evidence="12 14" type="primary">tmk</name>
    <name evidence="14" type="ORF">GCM10007877_22200</name>
</gene>
<evidence type="ECO:0000313" key="14">
    <source>
        <dbReference type="EMBL" id="GLS26504.1"/>
    </source>
</evidence>
<keyword evidence="4 12" id="KW-0808">Transferase</keyword>
<dbReference type="GO" id="GO:0006235">
    <property type="term" value="P:dTTP biosynthetic process"/>
    <property type="evidence" value="ECO:0007669"/>
    <property type="project" value="UniProtKB-UniRule"/>
</dbReference>
<evidence type="ECO:0000256" key="9">
    <source>
        <dbReference type="ARBA" id="ARBA00029962"/>
    </source>
</evidence>
<evidence type="ECO:0000256" key="5">
    <source>
        <dbReference type="ARBA" id="ARBA00022727"/>
    </source>
</evidence>
<dbReference type="NCBIfam" id="TIGR00041">
    <property type="entry name" value="DTMP_kinase"/>
    <property type="match status" value="1"/>
</dbReference>
<dbReference type="EMBL" id="BSPD01000054">
    <property type="protein sequence ID" value="GLS26504.1"/>
    <property type="molecule type" value="Genomic_DNA"/>
</dbReference>
<evidence type="ECO:0000313" key="15">
    <source>
        <dbReference type="Proteomes" id="UP001156870"/>
    </source>
</evidence>
<comment type="caution">
    <text evidence="14">The sequence shown here is derived from an EMBL/GenBank/DDBJ whole genome shotgun (WGS) entry which is preliminary data.</text>
</comment>
<dbReference type="PANTHER" id="PTHR10344">
    <property type="entry name" value="THYMIDYLATE KINASE"/>
    <property type="match status" value="1"/>
</dbReference>
<dbReference type="HAMAP" id="MF_00165">
    <property type="entry name" value="Thymidylate_kinase"/>
    <property type="match status" value="1"/>
</dbReference>
<dbReference type="Proteomes" id="UP001156870">
    <property type="component" value="Unassembled WGS sequence"/>
</dbReference>
<comment type="function">
    <text evidence="11 12">Phosphorylation of dTMP to form dTDP in both de novo and salvage pathways of dTTP synthesis.</text>
</comment>
<keyword evidence="7 12" id="KW-0418">Kinase</keyword>
<accession>A0AA37T3S9</accession>
<dbReference type="CDD" id="cd01672">
    <property type="entry name" value="TMPK"/>
    <property type="match status" value="1"/>
</dbReference>
<organism evidence="14 15">
    <name type="scientific">Marinibactrum halimedae</name>
    <dbReference type="NCBI Taxonomy" id="1444977"/>
    <lineage>
        <taxon>Bacteria</taxon>
        <taxon>Pseudomonadati</taxon>
        <taxon>Pseudomonadota</taxon>
        <taxon>Gammaproteobacteria</taxon>
        <taxon>Cellvibrionales</taxon>
        <taxon>Cellvibrionaceae</taxon>
        <taxon>Marinibactrum</taxon>
    </lineage>
</organism>
<evidence type="ECO:0000256" key="10">
    <source>
        <dbReference type="ARBA" id="ARBA00048743"/>
    </source>
</evidence>
<comment type="catalytic activity">
    <reaction evidence="10 12">
        <text>dTMP + ATP = dTDP + ADP</text>
        <dbReference type="Rhea" id="RHEA:13517"/>
        <dbReference type="ChEBI" id="CHEBI:30616"/>
        <dbReference type="ChEBI" id="CHEBI:58369"/>
        <dbReference type="ChEBI" id="CHEBI:63528"/>
        <dbReference type="ChEBI" id="CHEBI:456216"/>
        <dbReference type="EC" id="2.7.4.9"/>
    </reaction>
</comment>
<name>A0AA37T3S9_9GAMM</name>
<evidence type="ECO:0000256" key="1">
    <source>
        <dbReference type="ARBA" id="ARBA00009776"/>
    </source>
</evidence>
<dbReference type="EC" id="2.7.4.9" evidence="2 12"/>
<evidence type="ECO:0000256" key="4">
    <source>
        <dbReference type="ARBA" id="ARBA00022679"/>
    </source>
</evidence>
<dbReference type="AlphaFoldDB" id="A0AA37T3S9"/>
<proteinExistence type="inferred from homology"/>
<evidence type="ECO:0000256" key="8">
    <source>
        <dbReference type="ARBA" id="ARBA00022840"/>
    </source>
</evidence>
<dbReference type="RefSeq" id="WP_232594694.1">
    <property type="nucleotide sequence ID" value="NZ_BSPD01000054.1"/>
</dbReference>
<dbReference type="GO" id="GO:0005524">
    <property type="term" value="F:ATP binding"/>
    <property type="evidence" value="ECO:0007669"/>
    <property type="project" value="UniProtKB-UniRule"/>
</dbReference>
<dbReference type="GO" id="GO:0006233">
    <property type="term" value="P:dTDP biosynthetic process"/>
    <property type="evidence" value="ECO:0007669"/>
    <property type="project" value="InterPro"/>
</dbReference>
<keyword evidence="8 12" id="KW-0067">ATP-binding</keyword>
<dbReference type="Gene3D" id="3.40.50.300">
    <property type="entry name" value="P-loop containing nucleotide triphosphate hydrolases"/>
    <property type="match status" value="1"/>
</dbReference>
<feature type="binding site" evidence="12">
    <location>
        <begin position="11"/>
        <end position="18"/>
    </location>
    <ligand>
        <name>ATP</name>
        <dbReference type="ChEBI" id="CHEBI:30616"/>
    </ligand>
</feature>
<keyword evidence="5 12" id="KW-0545">Nucleotide biosynthesis</keyword>
<keyword evidence="15" id="KW-1185">Reference proteome</keyword>
<dbReference type="GO" id="GO:0004798">
    <property type="term" value="F:dTMP kinase activity"/>
    <property type="evidence" value="ECO:0007669"/>
    <property type="project" value="UniProtKB-UniRule"/>
</dbReference>
<dbReference type="GO" id="GO:0006227">
    <property type="term" value="P:dUDP biosynthetic process"/>
    <property type="evidence" value="ECO:0007669"/>
    <property type="project" value="TreeGrafter"/>
</dbReference>
<feature type="domain" description="Thymidylate kinase-like" evidence="13">
    <location>
        <begin position="9"/>
        <end position="197"/>
    </location>
</feature>
<evidence type="ECO:0000256" key="3">
    <source>
        <dbReference type="ARBA" id="ARBA00017144"/>
    </source>
</evidence>
<dbReference type="PANTHER" id="PTHR10344:SF4">
    <property type="entry name" value="UMP-CMP KINASE 2, MITOCHONDRIAL"/>
    <property type="match status" value="1"/>
</dbReference>
<dbReference type="FunFam" id="3.40.50.300:FF:000225">
    <property type="entry name" value="Thymidylate kinase"/>
    <property type="match status" value="1"/>
</dbReference>
<protein>
    <recommendedName>
        <fullName evidence="3 12">Thymidylate kinase</fullName>
        <ecNumber evidence="2 12">2.7.4.9</ecNumber>
    </recommendedName>
    <alternativeName>
        <fullName evidence="9 12">dTMP kinase</fullName>
    </alternativeName>
</protein>
<keyword evidence="6 12" id="KW-0547">Nucleotide-binding</keyword>
<comment type="similarity">
    <text evidence="1 12">Belongs to the thymidylate kinase family.</text>
</comment>
<evidence type="ECO:0000256" key="7">
    <source>
        <dbReference type="ARBA" id="ARBA00022777"/>
    </source>
</evidence>
<dbReference type="SUPFAM" id="SSF52540">
    <property type="entry name" value="P-loop containing nucleoside triphosphate hydrolases"/>
    <property type="match status" value="1"/>
</dbReference>
<dbReference type="InterPro" id="IPR027417">
    <property type="entry name" value="P-loop_NTPase"/>
</dbReference>
<sequence>MKPGKFLTIEGTEGVGKSTNVAFILDFLKQQGIDVISTREPGGTPLAEDIRSLLLCQRDELVDENAELLMMFAARAQNIAQVIKPALLAGKWVLCDRFTDATYAYQGGGRGLSFSTIEQLEALVQEELRPDLTVLLDIDVNIGLARARARGELDRFEQEHIDFFERVRSAYLSRAKNSSRIAVVNAEQALEAVQADIAHVLERLL</sequence>
<dbReference type="Pfam" id="PF02223">
    <property type="entry name" value="Thymidylate_kin"/>
    <property type="match status" value="1"/>
</dbReference>
<evidence type="ECO:0000256" key="6">
    <source>
        <dbReference type="ARBA" id="ARBA00022741"/>
    </source>
</evidence>
<evidence type="ECO:0000256" key="11">
    <source>
        <dbReference type="ARBA" id="ARBA00057735"/>
    </source>
</evidence>
<dbReference type="InterPro" id="IPR018094">
    <property type="entry name" value="Thymidylate_kinase"/>
</dbReference>